<gene>
    <name evidence="2" type="ORF">HNAJ_LOCUS7692</name>
</gene>
<dbReference type="Proteomes" id="UP000278807">
    <property type="component" value="Unassembled WGS sequence"/>
</dbReference>
<evidence type="ECO:0000313" key="2">
    <source>
        <dbReference type="EMBL" id="VDO03552.1"/>
    </source>
</evidence>
<evidence type="ECO:0000256" key="1">
    <source>
        <dbReference type="SAM" id="SignalP"/>
    </source>
</evidence>
<feature type="chain" id="PRO_5043131898" evidence="1">
    <location>
        <begin position="20"/>
        <end position="181"/>
    </location>
</feature>
<feature type="signal peptide" evidence="1">
    <location>
        <begin position="1"/>
        <end position="19"/>
    </location>
</feature>
<evidence type="ECO:0000313" key="3">
    <source>
        <dbReference type="Proteomes" id="UP000278807"/>
    </source>
</evidence>
<name>A0A0R3TKI9_RODNA</name>
<dbReference type="WBParaSite" id="HNAJ_0000769601-mRNA-1">
    <property type="protein sequence ID" value="HNAJ_0000769601-mRNA-1"/>
    <property type="gene ID" value="HNAJ_0000769601"/>
</dbReference>
<keyword evidence="3" id="KW-1185">Reference proteome</keyword>
<dbReference type="AlphaFoldDB" id="A0A0R3TKI9"/>
<dbReference type="EMBL" id="UZAE01012108">
    <property type="protein sequence ID" value="VDO03552.1"/>
    <property type="molecule type" value="Genomic_DNA"/>
</dbReference>
<keyword evidence="1" id="KW-0732">Signal</keyword>
<organism evidence="4">
    <name type="scientific">Rodentolepis nana</name>
    <name type="common">Dwarf tapeworm</name>
    <name type="synonym">Hymenolepis nana</name>
    <dbReference type="NCBI Taxonomy" id="102285"/>
    <lineage>
        <taxon>Eukaryota</taxon>
        <taxon>Metazoa</taxon>
        <taxon>Spiralia</taxon>
        <taxon>Lophotrochozoa</taxon>
        <taxon>Platyhelminthes</taxon>
        <taxon>Cestoda</taxon>
        <taxon>Eucestoda</taxon>
        <taxon>Cyclophyllidea</taxon>
        <taxon>Hymenolepididae</taxon>
        <taxon>Rodentolepis</taxon>
    </lineage>
</organism>
<sequence length="181" mass="20587">MRKMISICLALFFLHFANGCVSQPRRFNIVVDASAITTSTQSKKLGTYGNMVYVVPSRFGWEAGQTLQVMRELCLRRYRRIPRTYEASGNLMNCTFKLKSGLPSSKKFEILLEAMNDYLDGAIFAVRATCNYCSMVSAAVIKEGSRQSMDVIGRAFITKMVERDNIELKCNFIIQKPFNEF</sequence>
<protein>
    <submittedName>
        <fullName evidence="4">Lipoprotein</fullName>
    </submittedName>
</protein>
<reference evidence="4" key="1">
    <citation type="submission" date="2017-02" db="UniProtKB">
        <authorList>
            <consortium name="WormBaseParasite"/>
        </authorList>
    </citation>
    <scope>IDENTIFICATION</scope>
</reference>
<evidence type="ECO:0000313" key="4">
    <source>
        <dbReference type="WBParaSite" id="HNAJ_0000769601-mRNA-1"/>
    </source>
</evidence>
<proteinExistence type="predicted"/>
<accession>A0A0R3TKI9</accession>
<reference evidence="2 3" key="2">
    <citation type="submission" date="2018-11" db="EMBL/GenBank/DDBJ databases">
        <authorList>
            <consortium name="Pathogen Informatics"/>
        </authorList>
    </citation>
    <scope>NUCLEOTIDE SEQUENCE [LARGE SCALE GENOMIC DNA]</scope>
</reference>